<dbReference type="PRINTS" id="PR00032">
    <property type="entry name" value="HTHARAC"/>
</dbReference>
<organism evidence="11 12">
    <name type="scientific">Paenibacillus roseopurpureus</name>
    <dbReference type="NCBI Taxonomy" id="2918901"/>
    <lineage>
        <taxon>Bacteria</taxon>
        <taxon>Bacillati</taxon>
        <taxon>Bacillota</taxon>
        <taxon>Bacilli</taxon>
        <taxon>Bacillales</taxon>
        <taxon>Paenibacillaceae</taxon>
        <taxon>Paenibacillus</taxon>
    </lineage>
</organism>
<proteinExistence type="predicted"/>
<dbReference type="GO" id="GO:0043565">
    <property type="term" value="F:sequence-specific DNA binding"/>
    <property type="evidence" value="ECO:0007669"/>
    <property type="project" value="InterPro"/>
</dbReference>
<evidence type="ECO:0000313" key="11">
    <source>
        <dbReference type="EMBL" id="WNR46034.1"/>
    </source>
</evidence>
<sequence length="438" mass="50315">MYKLLIVDDEADIREGLAAFPWDRLHIEVTGICEHGLDAYHWLQQHPVDIVITDIRMPLMNGLELAEKINKQFPYVKTVILTGFDDFEYARASIRVGVVDYLLKPTQDEPMMATFLRVKETMDKEKQEEQRLLLVERRSRLLAGVLRKEFLHKLTSRPLTRAEIDEGSSVSEVMLDGKAYRIMMIRQDHPIHRQPHYAEKEWELVLFALDNVLTELWDAEGHGYHLVDEATGDCMLIGVNSEEETACMSQLEALRQQLYRFRGLLRTTLSIGLGGAYAKLDQLHLSRRQAENALIKGTSANGMAVDEQAPGSISHAEGSAREESTAVWETSEASTFLIDKAKSYIHNHYQRSITLSEVAEHIHISPTYFSFLFKEMTGENYVQYVTTCRVEKAKQLLKDSYYKVYEIGEMVGYENPRYFSEIFKKMTGKTPNDYRGAK</sequence>
<evidence type="ECO:0000259" key="10">
    <source>
        <dbReference type="PROSITE" id="PS50110"/>
    </source>
</evidence>
<feature type="domain" description="HTH araC/xylS-type" evidence="9">
    <location>
        <begin position="339"/>
        <end position="437"/>
    </location>
</feature>
<evidence type="ECO:0000256" key="5">
    <source>
        <dbReference type="ARBA" id="ARBA00023015"/>
    </source>
</evidence>
<feature type="modified residue" description="4-aspartylphosphate" evidence="8">
    <location>
        <position position="54"/>
    </location>
</feature>
<keyword evidence="3 8" id="KW-0597">Phosphoprotein</keyword>
<dbReference type="Gene3D" id="1.10.10.60">
    <property type="entry name" value="Homeodomain-like"/>
    <property type="match status" value="2"/>
</dbReference>
<dbReference type="GO" id="GO:0003700">
    <property type="term" value="F:DNA-binding transcription factor activity"/>
    <property type="evidence" value="ECO:0007669"/>
    <property type="project" value="InterPro"/>
</dbReference>
<dbReference type="SUPFAM" id="SSF52172">
    <property type="entry name" value="CheY-like"/>
    <property type="match status" value="1"/>
</dbReference>
<dbReference type="AlphaFoldDB" id="A0AA96LRS2"/>
<dbReference type="PROSITE" id="PS01124">
    <property type="entry name" value="HTH_ARAC_FAMILY_2"/>
    <property type="match status" value="1"/>
</dbReference>
<dbReference type="InterPro" id="IPR020449">
    <property type="entry name" value="Tscrpt_reg_AraC-type_HTH"/>
</dbReference>
<dbReference type="EMBL" id="CP130319">
    <property type="protein sequence ID" value="WNR46034.1"/>
    <property type="molecule type" value="Genomic_DNA"/>
</dbReference>
<protein>
    <submittedName>
        <fullName evidence="11">Response regulator</fullName>
    </submittedName>
</protein>
<dbReference type="InterPro" id="IPR011006">
    <property type="entry name" value="CheY-like_superfamily"/>
</dbReference>
<evidence type="ECO:0000256" key="4">
    <source>
        <dbReference type="ARBA" id="ARBA00023012"/>
    </source>
</evidence>
<dbReference type="InterPro" id="IPR009057">
    <property type="entry name" value="Homeodomain-like_sf"/>
</dbReference>
<keyword evidence="5" id="KW-0805">Transcription regulation</keyword>
<dbReference type="InterPro" id="IPR051552">
    <property type="entry name" value="HptR"/>
</dbReference>
<keyword evidence="6" id="KW-0238">DNA-binding</keyword>
<dbReference type="CDD" id="cd17536">
    <property type="entry name" value="REC_YesN-like"/>
    <property type="match status" value="1"/>
</dbReference>
<evidence type="ECO:0000256" key="8">
    <source>
        <dbReference type="PROSITE-ProRule" id="PRU00169"/>
    </source>
</evidence>
<dbReference type="PANTHER" id="PTHR42713">
    <property type="entry name" value="HISTIDINE KINASE-RELATED"/>
    <property type="match status" value="1"/>
</dbReference>
<dbReference type="Gene3D" id="3.40.50.2300">
    <property type="match status" value="1"/>
</dbReference>
<keyword evidence="2" id="KW-0963">Cytoplasm</keyword>
<dbReference type="GO" id="GO:0005737">
    <property type="term" value="C:cytoplasm"/>
    <property type="evidence" value="ECO:0007669"/>
    <property type="project" value="UniProtKB-SubCell"/>
</dbReference>
<evidence type="ECO:0000256" key="6">
    <source>
        <dbReference type="ARBA" id="ARBA00023125"/>
    </source>
</evidence>
<dbReference type="Pfam" id="PF12833">
    <property type="entry name" value="HTH_18"/>
    <property type="match status" value="1"/>
</dbReference>
<dbReference type="InterPro" id="IPR018062">
    <property type="entry name" value="HTH_AraC-typ_CS"/>
</dbReference>
<accession>A0AA96LRS2</accession>
<comment type="subcellular location">
    <subcellularLocation>
        <location evidence="1">Cytoplasm</location>
    </subcellularLocation>
</comment>
<evidence type="ECO:0000259" key="9">
    <source>
        <dbReference type="PROSITE" id="PS01124"/>
    </source>
</evidence>
<evidence type="ECO:0000256" key="7">
    <source>
        <dbReference type="ARBA" id="ARBA00023163"/>
    </source>
</evidence>
<dbReference type="Pfam" id="PF00072">
    <property type="entry name" value="Response_reg"/>
    <property type="match status" value="1"/>
</dbReference>
<keyword evidence="4" id="KW-0902">Two-component regulatory system</keyword>
<evidence type="ECO:0000256" key="2">
    <source>
        <dbReference type="ARBA" id="ARBA00022490"/>
    </source>
</evidence>
<dbReference type="InterPro" id="IPR001789">
    <property type="entry name" value="Sig_transdc_resp-reg_receiver"/>
</dbReference>
<feature type="domain" description="Response regulatory" evidence="10">
    <location>
        <begin position="3"/>
        <end position="119"/>
    </location>
</feature>
<dbReference type="Proteomes" id="UP001304650">
    <property type="component" value="Chromosome"/>
</dbReference>
<evidence type="ECO:0000256" key="1">
    <source>
        <dbReference type="ARBA" id="ARBA00004496"/>
    </source>
</evidence>
<evidence type="ECO:0000256" key="3">
    <source>
        <dbReference type="ARBA" id="ARBA00022553"/>
    </source>
</evidence>
<dbReference type="InterPro" id="IPR018060">
    <property type="entry name" value="HTH_AraC"/>
</dbReference>
<dbReference type="SUPFAM" id="SSF46689">
    <property type="entry name" value="Homeodomain-like"/>
    <property type="match status" value="2"/>
</dbReference>
<keyword evidence="12" id="KW-1185">Reference proteome</keyword>
<dbReference type="RefSeq" id="WP_314803294.1">
    <property type="nucleotide sequence ID" value="NZ_CP130319.1"/>
</dbReference>
<dbReference type="GO" id="GO:0000160">
    <property type="term" value="P:phosphorelay signal transduction system"/>
    <property type="evidence" value="ECO:0007669"/>
    <property type="project" value="UniProtKB-KW"/>
</dbReference>
<reference evidence="11" key="1">
    <citation type="submission" date="2022-02" db="EMBL/GenBank/DDBJ databases">
        <title>Paenibacillus sp. MBLB1832 Whole Genome Shotgun Sequencing.</title>
        <authorList>
            <person name="Hwang C.Y."/>
            <person name="Cho E.-S."/>
            <person name="Seo M.-J."/>
        </authorList>
    </citation>
    <scope>NUCLEOTIDE SEQUENCE</scope>
    <source>
        <strain evidence="11">MBLB1832</strain>
    </source>
</reference>
<gene>
    <name evidence="11" type="ORF">MJB10_08055</name>
</gene>
<dbReference type="PROSITE" id="PS50110">
    <property type="entry name" value="RESPONSE_REGULATORY"/>
    <property type="match status" value="1"/>
</dbReference>
<name>A0AA96LRS2_9BACL</name>
<dbReference type="PROSITE" id="PS00041">
    <property type="entry name" value="HTH_ARAC_FAMILY_1"/>
    <property type="match status" value="1"/>
</dbReference>
<dbReference type="PANTHER" id="PTHR42713:SF3">
    <property type="entry name" value="TRANSCRIPTIONAL REGULATORY PROTEIN HPTR"/>
    <property type="match status" value="1"/>
</dbReference>
<dbReference type="KEGG" id="proo:MJB10_08055"/>
<dbReference type="SMART" id="SM00342">
    <property type="entry name" value="HTH_ARAC"/>
    <property type="match status" value="1"/>
</dbReference>
<keyword evidence="7" id="KW-0804">Transcription</keyword>
<dbReference type="SMART" id="SM00448">
    <property type="entry name" value="REC"/>
    <property type="match status" value="1"/>
</dbReference>
<evidence type="ECO:0000313" key="12">
    <source>
        <dbReference type="Proteomes" id="UP001304650"/>
    </source>
</evidence>